<dbReference type="Pfam" id="PF00535">
    <property type="entry name" value="Glycos_transf_2"/>
    <property type="match status" value="1"/>
</dbReference>
<dbReference type="InterPro" id="IPR029044">
    <property type="entry name" value="Nucleotide-diphossugar_trans"/>
</dbReference>
<dbReference type="EMBL" id="LAZR01006971">
    <property type="protein sequence ID" value="KKM88337.1"/>
    <property type="molecule type" value="Genomic_DNA"/>
</dbReference>
<dbReference type="InterPro" id="IPR001173">
    <property type="entry name" value="Glyco_trans_2-like"/>
</dbReference>
<dbReference type="SUPFAM" id="SSF53448">
    <property type="entry name" value="Nucleotide-diphospho-sugar transferases"/>
    <property type="match status" value="1"/>
</dbReference>
<protein>
    <recommendedName>
        <fullName evidence="1">Glycosyltransferase 2-like domain-containing protein</fullName>
    </recommendedName>
</protein>
<reference evidence="2" key="1">
    <citation type="journal article" date="2015" name="Nature">
        <title>Complex archaea that bridge the gap between prokaryotes and eukaryotes.</title>
        <authorList>
            <person name="Spang A."/>
            <person name="Saw J.H."/>
            <person name="Jorgensen S.L."/>
            <person name="Zaremba-Niedzwiedzka K."/>
            <person name="Martijn J."/>
            <person name="Lind A.E."/>
            <person name="van Eijk R."/>
            <person name="Schleper C."/>
            <person name="Guy L."/>
            <person name="Ettema T.J."/>
        </authorList>
    </citation>
    <scope>NUCLEOTIDE SEQUENCE</scope>
</reference>
<feature type="domain" description="Glycosyltransferase 2-like" evidence="1">
    <location>
        <begin position="6"/>
        <end position="135"/>
    </location>
</feature>
<proteinExistence type="predicted"/>
<organism evidence="2">
    <name type="scientific">marine sediment metagenome</name>
    <dbReference type="NCBI Taxonomy" id="412755"/>
    <lineage>
        <taxon>unclassified sequences</taxon>
        <taxon>metagenomes</taxon>
        <taxon>ecological metagenomes</taxon>
    </lineage>
</organism>
<evidence type="ECO:0000259" key="1">
    <source>
        <dbReference type="Pfam" id="PF00535"/>
    </source>
</evidence>
<accession>A0A0F9P4G2</accession>
<evidence type="ECO:0000313" key="2">
    <source>
        <dbReference type="EMBL" id="KKM88337.1"/>
    </source>
</evidence>
<sequence>MKPEHSIIFLTFNQAELIDQRLDEVDQYLGRRHDFEVVVLNNGSTDRGVGLALYARSMLVNWPMILGSPKKNKGFGPGFNHAVKLSTGRIIYLISDDVKIFGDFIDSAVGPRSDEVICQRIIEPGAGWNDFPELSVRYPEGHFLAMERDLWDELGGFDPRYKPHDYEDVDLGMRIIKQNKIMTAMPDLPIRHLVAGTIGYTPERMEHTIKMRAKFAEKWGLTNEPERP</sequence>
<dbReference type="Gene3D" id="3.90.550.10">
    <property type="entry name" value="Spore Coat Polysaccharide Biosynthesis Protein SpsA, Chain A"/>
    <property type="match status" value="1"/>
</dbReference>
<dbReference type="AlphaFoldDB" id="A0A0F9P4G2"/>
<comment type="caution">
    <text evidence="2">The sequence shown here is derived from an EMBL/GenBank/DDBJ whole genome shotgun (WGS) entry which is preliminary data.</text>
</comment>
<dbReference type="PANTHER" id="PTHR43179">
    <property type="entry name" value="RHAMNOSYLTRANSFERASE WBBL"/>
    <property type="match status" value="1"/>
</dbReference>
<gene>
    <name evidence="2" type="ORF">LCGC14_1259810</name>
</gene>
<dbReference type="PANTHER" id="PTHR43179:SF7">
    <property type="entry name" value="RHAMNOSYLTRANSFERASE WBBL"/>
    <property type="match status" value="1"/>
</dbReference>
<name>A0A0F9P4G2_9ZZZZ</name>